<protein>
    <recommendedName>
        <fullName evidence="3">Tetratricopeptide repeat protein</fullName>
    </recommendedName>
</protein>
<dbReference type="SUPFAM" id="SSF48452">
    <property type="entry name" value="TPR-like"/>
    <property type="match status" value="1"/>
</dbReference>
<name>A0A6P1YHG0_9FIRM</name>
<sequence>MRKALDVYNHIDTLWGRSTAEGYMALLYIQEGKYKEALESLKRADYFSKKLKSPYELGLIYRVKAEIRSKMGKNQFLNDIFKDYLNKDLKYYCDCGIELLKKVRESYEVDILKALRKE</sequence>
<dbReference type="RefSeq" id="WP_163235197.1">
    <property type="nucleotide sequence ID" value="NZ_CP048617.1"/>
</dbReference>
<evidence type="ECO:0008006" key="3">
    <source>
        <dbReference type="Google" id="ProtNLM"/>
    </source>
</evidence>
<dbReference type="AlphaFoldDB" id="A0A6P1YHG0"/>
<proteinExistence type="predicted"/>
<organism evidence="1 2">
    <name type="scientific">Caloranaerobacter azorensis</name>
    <dbReference type="NCBI Taxonomy" id="116090"/>
    <lineage>
        <taxon>Bacteria</taxon>
        <taxon>Bacillati</taxon>
        <taxon>Bacillota</taxon>
        <taxon>Tissierellia</taxon>
        <taxon>Tissierellales</taxon>
        <taxon>Thermohalobacteraceae</taxon>
        <taxon>Caloranaerobacter</taxon>
    </lineage>
</organism>
<dbReference type="KEGG" id="cazo:G3A45_08600"/>
<evidence type="ECO:0000313" key="2">
    <source>
        <dbReference type="Proteomes" id="UP000464452"/>
    </source>
</evidence>
<gene>
    <name evidence="1" type="ORF">G3A45_08600</name>
</gene>
<dbReference type="InterPro" id="IPR011990">
    <property type="entry name" value="TPR-like_helical_dom_sf"/>
</dbReference>
<dbReference type="Gene3D" id="1.25.40.10">
    <property type="entry name" value="Tetratricopeptide repeat domain"/>
    <property type="match status" value="1"/>
</dbReference>
<dbReference type="EMBL" id="CP048617">
    <property type="protein sequence ID" value="QIB27346.1"/>
    <property type="molecule type" value="Genomic_DNA"/>
</dbReference>
<reference evidence="1 2" key="1">
    <citation type="submission" date="2020-02" db="EMBL/GenBank/DDBJ databases">
        <title>Thermophilic hydrogen producing bacteria, Caloranaerobacter azorensis.</title>
        <authorList>
            <person name="Baek K."/>
        </authorList>
    </citation>
    <scope>NUCLEOTIDE SEQUENCE [LARGE SCALE GENOMIC DNA]</scope>
    <source>
        <strain evidence="1 2">T3-1</strain>
    </source>
</reference>
<dbReference type="Proteomes" id="UP000464452">
    <property type="component" value="Chromosome"/>
</dbReference>
<accession>A0A6P1YHG0</accession>
<evidence type="ECO:0000313" key="1">
    <source>
        <dbReference type="EMBL" id="QIB27346.1"/>
    </source>
</evidence>